<feature type="transmembrane region" description="Helical" evidence="1">
    <location>
        <begin position="66"/>
        <end position="89"/>
    </location>
</feature>
<evidence type="ECO:0008006" key="4">
    <source>
        <dbReference type="Google" id="ProtNLM"/>
    </source>
</evidence>
<dbReference type="Proteomes" id="UP000823775">
    <property type="component" value="Unassembled WGS sequence"/>
</dbReference>
<keyword evidence="3" id="KW-1185">Reference proteome</keyword>
<evidence type="ECO:0000313" key="3">
    <source>
        <dbReference type="Proteomes" id="UP000823775"/>
    </source>
</evidence>
<keyword evidence="1" id="KW-0812">Transmembrane</keyword>
<gene>
    <name evidence="2" type="ORF">HAX54_024816</name>
</gene>
<protein>
    <recommendedName>
        <fullName evidence="4">Transmembrane protein</fullName>
    </recommendedName>
</protein>
<evidence type="ECO:0000256" key="1">
    <source>
        <dbReference type="SAM" id="Phobius"/>
    </source>
</evidence>
<name>A0ABS8S6N4_DATST</name>
<keyword evidence="1" id="KW-0472">Membrane</keyword>
<feature type="transmembrane region" description="Helical" evidence="1">
    <location>
        <begin position="95"/>
        <end position="113"/>
    </location>
</feature>
<accession>A0ABS8S6N4</accession>
<reference evidence="2 3" key="1">
    <citation type="journal article" date="2021" name="BMC Genomics">
        <title>Datura genome reveals duplications of psychoactive alkaloid biosynthetic genes and high mutation rate following tissue culture.</title>
        <authorList>
            <person name="Rajewski A."/>
            <person name="Carter-House D."/>
            <person name="Stajich J."/>
            <person name="Litt A."/>
        </authorList>
    </citation>
    <scope>NUCLEOTIDE SEQUENCE [LARGE SCALE GENOMIC DNA]</scope>
    <source>
        <strain evidence="2">AR-01</strain>
    </source>
</reference>
<proteinExistence type="predicted"/>
<dbReference type="EMBL" id="JACEIK010000301">
    <property type="protein sequence ID" value="MCD7454417.1"/>
    <property type="molecule type" value="Genomic_DNA"/>
</dbReference>
<feature type="transmembrane region" description="Helical" evidence="1">
    <location>
        <begin position="20"/>
        <end position="45"/>
    </location>
</feature>
<evidence type="ECO:0000313" key="2">
    <source>
        <dbReference type="EMBL" id="MCD7454417.1"/>
    </source>
</evidence>
<keyword evidence="1" id="KW-1133">Transmembrane helix</keyword>
<sequence length="135" mass="15162">MLLEEFNNSAVTTGPDFMYWWKVPITCSASCIVDLMLFFGWVFALSWEMDKDSKHLLWQPLSIMSFMKEILIILELLLLHLPQLVLILILLQSNLGIGLGVDTLVFAGCMVSLSSGKICIAMRSYEGSVGDKWLG</sequence>
<comment type="caution">
    <text evidence="2">The sequence shown here is derived from an EMBL/GenBank/DDBJ whole genome shotgun (WGS) entry which is preliminary data.</text>
</comment>
<organism evidence="2 3">
    <name type="scientific">Datura stramonium</name>
    <name type="common">Jimsonweed</name>
    <name type="synonym">Common thornapple</name>
    <dbReference type="NCBI Taxonomy" id="4076"/>
    <lineage>
        <taxon>Eukaryota</taxon>
        <taxon>Viridiplantae</taxon>
        <taxon>Streptophyta</taxon>
        <taxon>Embryophyta</taxon>
        <taxon>Tracheophyta</taxon>
        <taxon>Spermatophyta</taxon>
        <taxon>Magnoliopsida</taxon>
        <taxon>eudicotyledons</taxon>
        <taxon>Gunneridae</taxon>
        <taxon>Pentapetalae</taxon>
        <taxon>asterids</taxon>
        <taxon>lamiids</taxon>
        <taxon>Solanales</taxon>
        <taxon>Solanaceae</taxon>
        <taxon>Solanoideae</taxon>
        <taxon>Datureae</taxon>
        <taxon>Datura</taxon>
    </lineage>
</organism>